<comment type="caution">
    <text evidence="4">The sequence shown here is derived from an EMBL/GenBank/DDBJ whole genome shotgun (WGS) entry which is preliminary data.</text>
</comment>
<accession>A0ABW9RLJ2</accession>
<feature type="domain" description="IPT/TIG" evidence="3">
    <location>
        <begin position="32"/>
        <end position="118"/>
    </location>
</feature>
<reference evidence="4 5" key="1">
    <citation type="submission" date="2019-02" db="EMBL/GenBank/DDBJ databases">
        <authorList>
            <person name="Goldberg S.R."/>
            <person name="Haltli B.A."/>
            <person name="Correa H."/>
            <person name="Russell K.G."/>
        </authorList>
    </citation>
    <scope>NUCLEOTIDE SEQUENCE [LARGE SCALE GENOMIC DNA]</scope>
    <source>
        <strain evidence="4 5">JCM 16186</strain>
    </source>
</reference>
<organism evidence="4 5">
    <name type="scientific">Fulvivirga kasyanovii</name>
    <dbReference type="NCBI Taxonomy" id="396812"/>
    <lineage>
        <taxon>Bacteria</taxon>
        <taxon>Pseudomonadati</taxon>
        <taxon>Bacteroidota</taxon>
        <taxon>Cytophagia</taxon>
        <taxon>Cytophagales</taxon>
        <taxon>Fulvivirgaceae</taxon>
        <taxon>Fulvivirga</taxon>
    </lineage>
</organism>
<proteinExistence type="predicted"/>
<sequence>MKTNFLLVLAWLCVLNACSDSEEPPAPTTLQNPLIISVDPKVATAGSSIEITGSNFNSYASEQTVAFVKDGDATEVTTTSRTDSQLTIQVPNALASGQYTIKLSWEQGSTTFDGFSVKEPEALQLTISSISPLSGEVGSTLTIEGTNFSDNVADNKVYFVSEQTSHEAELKSAASASLEVVVPDLKPESYNIKVVVNDKSNFADQSFVVKEPSPVITEISPMETELESIVTVMGENFGTDPDLITIGFTSNGSTIYSHDFELKDGVVKVKLPPNLSAGVYNVHLEANGEEVISSQTLTVTEIATPLVNAIAPNSGRILDKFKIIGSNFGTDISKISVTLQGANANPITVTGITDKIIECEIPNYALDAGDYLIEVTRKGVPATYSVAHDFTILPLEAEVSGMSPSSGTAGTMVTIEGSNFSTRVEDMEVQIAGGLSARIISVNRNEIKAVLPCDLAAGSIGLTLRQVSTNEEIALGDFNVTEPTGTVAYCMSPNPVARGEQMTIYGNNLISSGITNINFVPENAAVGTVFSVPSSTDGGKTLSFKVPKRGHIGTYTVIIQLSSGDVKVNGILEVK</sequence>
<dbReference type="EMBL" id="SMLW01000470">
    <property type="protein sequence ID" value="MTI24962.1"/>
    <property type="molecule type" value="Genomic_DNA"/>
</dbReference>
<evidence type="ECO:0000259" key="3">
    <source>
        <dbReference type="SMART" id="SM00429"/>
    </source>
</evidence>
<dbReference type="RefSeq" id="WP_155170999.1">
    <property type="nucleotide sequence ID" value="NZ_BAAAFL010000012.1"/>
</dbReference>
<dbReference type="SUPFAM" id="SSF81296">
    <property type="entry name" value="E set domains"/>
    <property type="match status" value="5"/>
</dbReference>
<evidence type="ECO:0000313" key="5">
    <source>
        <dbReference type="Proteomes" id="UP000798808"/>
    </source>
</evidence>
<keyword evidence="1 2" id="KW-0732">Signal</keyword>
<feature type="domain" description="IPT/TIG" evidence="3">
    <location>
        <begin position="124"/>
        <end position="210"/>
    </location>
</feature>
<dbReference type="Gene3D" id="2.60.40.10">
    <property type="entry name" value="Immunoglobulins"/>
    <property type="match status" value="6"/>
</dbReference>
<dbReference type="InterPro" id="IPR052387">
    <property type="entry name" value="Fibrocystin"/>
</dbReference>
<feature type="domain" description="IPT/TIG" evidence="3">
    <location>
        <begin position="304"/>
        <end position="393"/>
    </location>
</feature>
<feature type="signal peptide" evidence="2">
    <location>
        <begin position="1"/>
        <end position="19"/>
    </location>
</feature>
<keyword evidence="5" id="KW-1185">Reference proteome</keyword>
<name>A0ABW9RLJ2_9BACT</name>
<evidence type="ECO:0000256" key="2">
    <source>
        <dbReference type="SAM" id="SignalP"/>
    </source>
</evidence>
<dbReference type="InterPro" id="IPR013783">
    <property type="entry name" value="Ig-like_fold"/>
</dbReference>
<dbReference type="InterPro" id="IPR002909">
    <property type="entry name" value="IPT_dom"/>
</dbReference>
<dbReference type="PANTHER" id="PTHR46769">
    <property type="entry name" value="POLYCYSTIC KIDNEY AND HEPATIC DISEASE 1 (AUTOSOMAL RECESSIVE)-LIKE 1"/>
    <property type="match status" value="1"/>
</dbReference>
<dbReference type="Proteomes" id="UP000798808">
    <property type="component" value="Unassembled WGS sequence"/>
</dbReference>
<dbReference type="CDD" id="cd00603">
    <property type="entry name" value="IPT_PCSR"/>
    <property type="match status" value="1"/>
</dbReference>
<feature type="chain" id="PRO_5046010256" evidence="2">
    <location>
        <begin position="20"/>
        <end position="575"/>
    </location>
</feature>
<feature type="domain" description="IPT/TIG" evidence="3">
    <location>
        <begin position="213"/>
        <end position="300"/>
    </location>
</feature>
<dbReference type="PANTHER" id="PTHR46769:SF2">
    <property type="entry name" value="FIBROCYSTIN-L ISOFORM 2 PRECURSOR-RELATED"/>
    <property type="match status" value="1"/>
</dbReference>
<gene>
    <name evidence="4" type="ORF">E1163_08420</name>
</gene>
<protein>
    <submittedName>
        <fullName evidence="4">DUF4469 domain-containing protein</fullName>
    </submittedName>
</protein>
<evidence type="ECO:0000313" key="4">
    <source>
        <dbReference type="EMBL" id="MTI24962.1"/>
    </source>
</evidence>
<evidence type="ECO:0000256" key="1">
    <source>
        <dbReference type="ARBA" id="ARBA00022729"/>
    </source>
</evidence>
<dbReference type="InterPro" id="IPR014756">
    <property type="entry name" value="Ig_E-set"/>
</dbReference>
<dbReference type="Pfam" id="PF01833">
    <property type="entry name" value="TIG"/>
    <property type="match status" value="5"/>
</dbReference>
<dbReference type="SMART" id="SM00429">
    <property type="entry name" value="IPT"/>
    <property type="match status" value="5"/>
</dbReference>
<feature type="domain" description="IPT/TIG" evidence="3">
    <location>
        <begin position="396"/>
        <end position="481"/>
    </location>
</feature>